<dbReference type="AlphaFoldDB" id="A0A1W0WB00"/>
<keyword evidence="1" id="KW-1133">Transmembrane helix</keyword>
<evidence type="ECO:0000256" key="1">
    <source>
        <dbReference type="SAM" id="Phobius"/>
    </source>
</evidence>
<dbReference type="EMBL" id="MTYJ01000146">
    <property type="protein sequence ID" value="OQV12395.1"/>
    <property type="molecule type" value="Genomic_DNA"/>
</dbReference>
<keyword evidence="1" id="KW-0472">Membrane</keyword>
<evidence type="ECO:0000313" key="2">
    <source>
        <dbReference type="EMBL" id="OQV12395.1"/>
    </source>
</evidence>
<organism evidence="2 3">
    <name type="scientific">Hypsibius exemplaris</name>
    <name type="common">Freshwater tardigrade</name>
    <dbReference type="NCBI Taxonomy" id="2072580"/>
    <lineage>
        <taxon>Eukaryota</taxon>
        <taxon>Metazoa</taxon>
        <taxon>Ecdysozoa</taxon>
        <taxon>Tardigrada</taxon>
        <taxon>Eutardigrada</taxon>
        <taxon>Parachela</taxon>
        <taxon>Hypsibioidea</taxon>
        <taxon>Hypsibiidae</taxon>
        <taxon>Hypsibius</taxon>
    </lineage>
</organism>
<feature type="transmembrane region" description="Helical" evidence="1">
    <location>
        <begin position="34"/>
        <end position="53"/>
    </location>
</feature>
<dbReference type="Proteomes" id="UP000192578">
    <property type="component" value="Unassembled WGS sequence"/>
</dbReference>
<comment type="caution">
    <text evidence="2">The sequence shown here is derived from an EMBL/GenBank/DDBJ whole genome shotgun (WGS) entry which is preliminary data.</text>
</comment>
<keyword evidence="3" id="KW-1185">Reference proteome</keyword>
<reference evidence="3" key="1">
    <citation type="submission" date="2017-01" db="EMBL/GenBank/DDBJ databases">
        <title>Comparative genomics of anhydrobiosis in the tardigrade Hypsibius dujardini.</title>
        <authorList>
            <person name="Yoshida Y."/>
            <person name="Koutsovoulos G."/>
            <person name="Laetsch D."/>
            <person name="Stevens L."/>
            <person name="Kumar S."/>
            <person name="Horikawa D."/>
            <person name="Ishino K."/>
            <person name="Komine S."/>
            <person name="Tomita M."/>
            <person name="Blaxter M."/>
            <person name="Arakawa K."/>
        </authorList>
    </citation>
    <scope>NUCLEOTIDE SEQUENCE [LARGE SCALE GENOMIC DNA]</scope>
    <source>
        <strain evidence="3">Z151</strain>
    </source>
</reference>
<sequence>MPEFLAQQLAAALVQHHRDRLRRRSGRVGSGARVFRFLFIAVLFVNFLGLFLVRSTLPIPERIDSRLFNEGLHEKGPRTGGLLLRLSFQPFSG</sequence>
<name>A0A1W0WB00_HYPEX</name>
<protein>
    <submittedName>
        <fullName evidence="2">Uncharacterized protein</fullName>
    </submittedName>
</protein>
<proteinExistence type="predicted"/>
<keyword evidence="1" id="KW-0812">Transmembrane</keyword>
<gene>
    <name evidence="2" type="ORF">BV898_13348</name>
</gene>
<accession>A0A1W0WB00</accession>
<evidence type="ECO:0000313" key="3">
    <source>
        <dbReference type="Proteomes" id="UP000192578"/>
    </source>
</evidence>